<gene>
    <name evidence="1" type="ORF">ALC53_04340</name>
</gene>
<proteinExistence type="predicted"/>
<dbReference type="EMBL" id="KQ976446">
    <property type="protein sequence ID" value="KYM85979.1"/>
    <property type="molecule type" value="Genomic_DNA"/>
</dbReference>
<organism evidence="1 2">
    <name type="scientific">Atta colombica</name>
    <dbReference type="NCBI Taxonomy" id="520822"/>
    <lineage>
        <taxon>Eukaryota</taxon>
        <taxon>Metazoa</taxon>
        <taxon>Ecdysozoa</taxon>
        <taxon>Arthropoda</taxon>
        <taxon>Hexapoda</taxon>
        <taxon>Insecta</taxon>
        <taxon>Pterygota</taxon>
        <taxon>Neoptera</taxon>
        <taxon>Endopterygota</taxon>
        <taxon>Hymenoptera</taxon>
        <taxon>Apocrita</taxon>
        <taxon>Aculeata</taxon>
        <taxon>Formicoidea</taxon>
        <taxon>Formicidae</taxon>
        <taxon>Myrmicinae</taxon>
        <taxon>Atta</taxon>
    </lineage>
</organism>
<evidence type="ECO:0000313" key="1">
    <source>
        <dbReference type="EMBL" id="KYM85979.1"/>
    </source>
</evidence>
<sequence>MSRQRLGAFYCDKAEFSHPLPFRKRIMSIRPQEKRQEEPKVPFAKMRGCPSGFRSFVRLATFRRGIEEGAAQKRRRLRKPQA</sequence>
<dbReference type="AlphaFoldDB" id="A0A151I4S7"/>
<protein>
    <submittedName>
        <fullName evidence="1">Uncharacterized protein</fullName>
    </submittedName>
</protein>
<dbReference type="Proteomes" id="UP000078540">
    <property type="component" value="Unassembled WGS sequence"/>
</dbReference>
<accession>A0A151I4S7</accession>
<keyword evidence="2" id="KW-1185">Reference proteome</keyword>
<reference evidence="1 2" key="1">
    <citation type="submission" date="2015-09" db="EMBL/GenBank/DDBJ databases">
        <title>Atta colombica WGS genome.</title>
        <authorList>
            <person name="Nygaard S."/>
            <person name="Hu H."/>
            <person name="Boomsma J."/>
            <person name="Zhang G."/>
        </authorList>
    </citation>
    <scope>NUCLEOTIDE SEQUENCE [LARGE SCALE GENOMIC DNA]</scope>
    <source>
        <strain evidence="1">Treedump-2</strain>
        <tissue evidence="1">Whole body</tissue>
    </source>
</reference>
<name>A0A151I4S7_9HYME</name>
<evidence type="ECO:0000313" key="2">
    <source>
        <dbReference type="Proteomes" id="UP000078540"/>
    </source>
</evidence>